<name>A0ABR3D0Y7_NEUIN</name>
<keyword evidence="2" id="KW-0732">Signal</keyword>
<feature type="region of interest" description="Disordered" evidence="1">
    <location>
        <begin position="145"/>
        <end position="164"/>
    </location>
</feature>
<evidence type="ECO:0000256" key="1">
    <source>
        <dbReference type="SAM" id="MobiDB-lite"/>
    </source>
</evidence>
<proteinExistence type="predicted"/>
<organism evidence="3 4">
    <name type="scientific">Neurospora intermedia</name>
    <dbReference type="NCBI Taxonomy" id="5142"/>
    <lineage>
        <taxon>Eukaryota</taxon>
        <taxon>Fungi</taxon>
        <taxon>Dikarya</taxon>
        <taxon>Ascomycota</taxon>
        <taxon>Pezizomycotina</taxon>
        <taxon>Sordariomycetes</taxon>
        <taxon>Sordariomycetidae</taxon>
        <taxon>Sordariales</taxon>
        <taxon>Sordariaceae</taxon>
        <taxon>Neurospora</taxon>
    </lineage>
</organism>
<evidence type="ECO:0000313" key="4">
    <source>
        <dbReference type="Proteomes" id="UP001451303"/>
    </source>
</evidence>
<dbReference type="Proteomes" id="UP001451303">
    <property type="component" value="Unassembled WGS sequence"/>
</dbReference>
<accession>A0ABR3D0Y7</accession>
<evidence type="ECO:0000313" key="3">
    <source>
        <dbReference type="EMBL" id="KAL0466350.1"/>
    </source>
</evidence>
<comment type="caution">
    <text evidence="3">The sequence shown here is derived from an EMBL/GenBank/DDBJ whole genome shotgun (WGS) entry which is preliminary data.</text>
</comment>
<feature type="chain" id="PRO_5045207822" evidence="2">
    <location>
        <begin position="21"/>
        <end position="178"/>
    </location>
</feature>
<feature type="signal peptide" evidence="2">
    <location>
        <begin position="1"/>
        <end position="20"/>
    </location>
</feature>
<reference evidence="3 4" key="1">
    <citation type="submission" date="2023-09" db="EMBL/GenBank/DDBJ databases">
        <title>Multi-omics analysis of a traditional fermented food reveals byproduct-associated fungal strains for waste-to-food upcycling.</title>
        <authorList>
            <consortium name="Lawrence Berkeley National Laboratory"/>
            <person name="Rekdal V.M."/>
            <person name="Villalobos-Escobedo J.M."/>
            <person name="Rodriguez-Valeron N."/>
            <person name="Garcia M.O."/>
            <person name="Vasquez D.P."/>
            <person name="Damayanti I."/>
            <person name="Sorensen P.M."/>
            <person name="Baidoo E.E."/>
            <person name="De Carvalho A.C."/>
            <person name="Riley R."/>
            <person name="Lipzen A."/>
            <person name="He G."/>
            <person name="Yan M."/>
            <person name="Haridas S."/>
            <person name="Daum C."/>
            <person name="Yoshinaga Y."/>
            <person name="Ng V."/>
            <person name="Grigoriev I.V."/>
            <person name="Munk R."/>
            <person name="Nuraida L."/>
            <person name="Wijaya C.H."/>
            <person name="Morales P.-C."/>
            <person name="Keasling J.D."/>
        </authorList>
    </citation>
    <scope>NUCLEOTIDE SEQUENCE [LARGE SCALE GENOMIC DNA]</scope>
    <source>
        <strain evidence="3 4">FGSC 2613</strain>
    </source>
</reference>
<sequence>MHLIFTLATSALLATVPIIASPITPNTAACETNTVIVSAATVSNIKHPTTTIVNLRSEALNAADESDYTTSDSEHEIFDKEASSSSESHLNFLTRRNGLPKGLHCAHHGALWFAGCKNNDPNDCWCNYVKAWSVTWHRERPVRDSDGQPYMKRGANGTICNGTERGAGRMEMKQVDKL</sequence>
<gene>
    <name evidence="3" type="ORF">QR685DRAFT_110114</name>
</gene>
<keyword evidence="4" id="KW-1185">Reference proteome</keyword>
<dbReference type="EMBL" id="JAVLET010000013">
    <property type="protein sequence ID" value="KAL0466350.1"/>
    <property type="molecule type" value="Genomic_DNA"/>
</dbReference>
<evidence type="ECO:0000256" key="2">
    <source>
        <dbReference type="SAM" id="SignalP"/>
    </source>
</evidence>
<protein>
    <submittedName>
        <fullName evidence="3">Uncharacterized protein</fullName>
    </submittedName>
</protein>